<dbReference type="PROSITE" id="PS50949">
    <property type="entry name" value="HTH_GNTR"/>
    <property type="match status" value="1"/>
</dbReference>
<dbReference type="SMART" id="SM00345">
    <property type="entry name" value="HTH_GNTR"/>
    <property type="match status" value="1"/>
</dbReference>
<dbReference type="OrthoDB" id="7989071at2"/>
<dbReference type="SMART" id="SM00895">
    <property type="entry name" value="FCD"/>
    <property type="match status" value="1"/>
</dbReference>
<dbReference type="Gene3D" id="1.10.10.10">
    <property type="entry name" value="Winged helix-like DNA-binding domain superfamily/Winged helix DNA-binding domain"/>
    <property type="match status" value="1"/>
</dbReference>
<organism evidence="8 9">
    <name type="scientific">Baekduia soli</name>
    <dbReference type="NCBI Taxonomy" id="496014"/>
    <lineage>
        <taxon>Bacteria</taxon>
        <taxon>Bacillati</taxon>
        <taxon>Actinomycetota</taxon>
        <taxon>Thermoleophilia</taxon>
        <taxon>Solirubrobacterales</taxon>
        <taxon>Baekduiaceae</taxon>
        <taxon>Baekduia</taxon>
    </lineage>
</organism>
<dbReference type="SUPFAM" id="SSF46785">
    <property type="entry name" value="Winged helix' DNA-binding domain"/>
    <property type="match status" value="1"/>
</dbReference>
<dbReference type="PANTHER" id="PTHR43537">
    <property type="entry name" value="TRANSCRIPTIONAL REGULATOR, GNTR FAMILY"/>
    <property type="match status" value="1"/>
</dbReference>
<evidence type="ECO:0000259" key="7">
    <source>
        <dbReference type="PROSITE" id="PS50949"/>
    </source>
</evidence>
<evidence type="ECO:0000256" key="1">
    <source>
        <dbReference type="ARBA" id="ARBA00022491"/>
    </source>
</evidence>
<evidence type="ECO:0000256" key="3">
    <source>
        <dbReference type="ARBA" id="ARBA00023125"/>
    </source>
</evidence>
<keyword evidence="9" id="KW-1185">Reference proteome</keyword>
<evidence type="ECO:0000313" key="8">
    <source>
        <dbReference type="EMBL" id="QEC47379.1"/>
    </source>
</evidence>
<dbReference type="PANTHER" id="PTHR43537:SF34">
    <property type="entry name" value="PYRUVATE DEHYDROGENASE COMPLEX REPRESSOR"/>
    <property type="match status" value="1"/>
</dbReference>
<keyword evidence="4" id="KW-0804">Transcription</keyword>
<dbReference type="SUPFAM" id="SSF48008">
    <property type="entry name" value="GntR ligand-binding domain-like"/>
    <property type="match status" value="1"/>
</dbReference>
<sequence length="256" mass="28161">MTDDDDVTPRATMPRVQVRRIRKASEQVADQLRALIIGGDLPAGAKLPTEQGLATEFGVSRATVREALTGLSTEGLLRTVKGVNGGSFVTTPSPDRVRDALNLAVTLLSQTNGVTLDELLEVREYLEIPAARLAALRRTGDTLREMAEAIPESPLELSLGTQFVHNRDFHKAVLHASENTLLSIAAEPIFSVLQTRLSRSEIGPAFHRTINVHHRAIHAAIASGDAGESERQMREHLAWLSPKYRRIWHEFQESGI</sequence>
<evidence type="ECO:0000256" key="4">
    <source>
        <dbReference type="ARBA" id="ARBA00023163"/>
    </source>
</evidence>
<dbReference type="InterPro" id="IPR036390">
    <property type="entry name" value="WH_DNA-bd_sf"/>
</dbReference>
<dbReference type="Proteomes" id="UP000321805">
    <property type="component" value="Chromosome"/>
</dbReference>
<proteinExistence type="predicted"/>
<comment type="function">
    <text evidence="5">Transcriptional repressor for the pyruvate dehydrogenase complex genes aceEF and lpd.</text>
</comment>
<protein>
    <recommendedName>
        <fullName evidence="6">Pyruvate dehydrogenase complex repressor</fullName>
    </recommendedName>
</protein>
<keyword evidence="1" id="KW-0678">Repressor</keyword>
<dbReference type="RefSeq" id="WP_146917771.1">
    <property type="nucleotide sequence ID" value="NZ_CP042430.1"/>
</dbReference>
<dbReference type="GO" id="GO:0003677">
    <property type="term" value="F:DNA binding"/>
    <property type="evidence" value="ECO:0007669"/>
    <property type="project" value="UniProtKB-KW"/>
</dbReference>
<feature type="domain" description="HTH gntR-type" evidence="7">
    <location>
        <begin position="22"/>
        <end position="92"/>
    </location>
</feature>
<dbReference type="InterPro" id="IPR011711">
    <property type="entry name" value="GntR_C"/>
</dbReference>
<dbReference type="CDD" id="cd07377">
    <property type="entry name" value="WHTH_GntR"/>
    <property type="match status" value="1"/>
</dbReference>
<evidence type="ECO:0000313" key="9">
    <source>
        <dbReference type="Proteomes" id="UP000321805"/>
    </source>
</evidence>
<name>A0A5B8U2U8_9ACTN</name>
<evidence type="ECO:0000256" key="2">
    <source>
        <dbReference type="ARBA" id="ARBA00023015"/>
    </source>
</evidence>
<gene>
    <name evidence="8" type="ORF">FSW04_07150</name>
</gene>
<evidence type="ECO:0000256" key="6">
    <source>
        <dbReference type="ARBA" id="ARBA00039592"/>
    </source>
</evidence>
<dbReference type="PRINTS" id="PR00035">
    <property type="entry name" value="HTHGNTR"/>
</dbReference>
<dbReference type="InterPro" id="IPR036388">
    <property type="entry name" value="WH-like_DNA-bd_sf"/>
</dbReference>
<dbReference type="InterPro" id="IPR008920">
    <property type="entry name" value="TF_FadR/GntR_C"/>
</dbReference>
<reference evidence="8 9" key="1">
    <citation type="journal article" date="2018" name="J. Microbiol.">
        <title>Baekduia soli gen. nov., sp. nov., a novel bacterium isolated from the soil of Baekdu Mountain and proposal of a novel family name, Baekduiaceae fam. nov.</title>
        <authorList>
            <person name="An D.S."/>
            <person name="Siddiqi M.Z."/>
            <person name="Kim K.H."/>
            <person name="Yu H.S."/>
            <person name="Im W.T."/>
        </authorList>
    </citation>
    <scope>NUCLEOTIDE SEQUENCE [LARGE SCALE GENOMIC DNA]</scope>
    <source>
        <strain evidence="8 9">BR7-21</strain>
    </source>
</reference>
<dbReference type="Pfam" id="PF07729">
    <property type="entry name" value="FCD"/>
    <property type="match status" value="1"/>
</dbReference>
<dbReference type="Pfam" id="PF00392">
    <property type="entry name" value="GntR"/>
    <property type="match status" value="1"/>
</dbReference>
<dbReference type="Gene3D" id="1.20.120.530">
    <property type="entry name" value="GntR ligand-binding domain-like"/>
    <property type="match status" value="1"/>
</dbReference>
<accession>A0A5B8U2U8</accession>
<dbReference type="EMBL" id="CP042430">
    <property type="protein sequence ID" value="QEC47379.1"/>
    <property type="molecule type" value="Genomic_DNA"/>
</dbReference>
<dbReference type="KEGG" id="bsol:FSW04_07150"/>
<keyword evidence="2" id="KW-0805">Transcription regulation</keyword>
<dbReference type="GO" id="GO:0003700">
    <property type="term" value="F:DNA-binding transcription factor activity"/>
    <property type="evidence" value="ECO:0007669"/>
    <property type="project" value="InterPro"/>
</dbReference>
<keyword evidence="3" id="KW-0238">DNA-binding</keyword>
<evidence type="ECO:0000256" key="5">
    <source>
        <dbReference type="ARBA" id="ARBA00037357"/>
    </source>
</evidence>
<dbReference type="AlphaFoldDB" id="A0A5B8U2U8"/>
<dbReference type="InterPro" id="IPR000524">
    <property type="entry name" value="Tscrpt_reg_HTH_GntR"/>
</dbReference>